<evidence type="ECO:0000313" key="2">
    <source>
        <dbReference type="Proteomes" id="UP001497535"/>
    </source>
</evidence>
<keyword evidence="2" id="KW-1185">Reference proteome</keyword>
<dbReference type="EMBL" id="CAVMJV010000032">
    <property type="protein sequence ID" value="CAK5077619.1"/>
    <property type="molecule type" value="Genomic_DNA"/>
</dbReference>
<name>A0ACB0ZF97_MELEN</name>
<sequence length="65" mass="7719">MAGELMLSLFFVNAFLPCFLILFSLFGVSLYMYIQYKKMRDEKEDVMRLQQAYLVQKSHSNVKML</sequence>
<reference evidence="1" key="1">
    <citation type="submission" date="2023-11" db="EMBL/GenBank/DDBJ databases">
        <authorList>
            <person name="Poullet M."/>
        </authorList>
    </citation>
    <scope>NUCLEOTIDE SEQUENCE</scope>
    <source>
        <strain evidence="1">E1834</strain>
    </source>
</reference>
<gene>
    <name evidence="1" type="ORF">MENTE1834_LOCUS24554</name>
</gene>
<evidence type="ECO:0000313" key="1">
    <source>
        <dbReference type="EMBL" id="CAK5077619.1"/>
    </source>
</evidence>
<accession>A0ACB0ZF97</accession>
<dbReference type="Proteomes" id="UP001497535">
    <property type="component" value="Unassembled WGS sequence"/>
</dbReference>
<proteinExistence type="predicted"/>
<organism evidence="1 2">
    <name type="scientific">Meloidogyne enterolobii</name>
    <name type="common">Root-knot nematode worm</name>
    <name type="synonym">Meloidogyne mayaguensis</name>
    <dbReference type="NCBI Taxonomy" id="390850"/>
    <lineage>
        <taxon>Eukaryota</taxon>
        <taxon>Metazoa</taxon>
        <taxon>Ecdysozoa</taxon>
        <taxon>Nematoda</taxon>
        <taxon>Chromadorea</taxon>
        <taxon>Rhabditida</taxon>
        <taxon>Tylenchina</taxon>
        <taxon>Tylenchomorpha</taxon>
        <taxon>Tylenchoidea</taxon>
        <taxon>Meloidogynidae</taxon>
        <taxon>Meloidogyninae</taxon>
        <taxon>Meloidogyne</taxon>
    </lineage>
</organism>
<protein>
    <submittedName>
        <fullName evidence="1">Uncharacterized protein</fullName>
    </submittedName>
</protein>
<comment type="caution">
    <text evidence="1">The sequence shown here is derived from an EMBL/GenBank/DDBJ whole genome shotgun (WGS) entry which is preliminary data.</text>
</comment>